<feature type="transmembrane region" description="Helical" evidence="8">
    <location>
        <begin position="6"/>
        <end position="24"/>
    </location>
</feature>
<evidence type="ECO:0000256" key="1">
    <source>
        <dbReference type="ARBA" id="ARBA00004651"/>
    </source>
</evidence>
<comment type="subcellular location">
    <subcellularLocation>
        <location evidence="1">Cell membrane</location>
        <topology evidence="1">Multi-pass membrane protein</topology>
    </subcellularLocation>
</comment>
<dbReference type="Pfam" id="PF01032">
    <property type="entry name" value="FecCD"/>
    <property type="match status" value="1"/>
</dbReference>
<dbReference type="GO" id="GO:0022857">
    <property type="term" value="F:transmembrane transporter activity"/>
    <property type="evidence" value="ECO:0007669"/>
    <property type="project" value="InterPro"/>
</dbReference>
<evidence type="ECO:0000256" key="2">
    <source>
        <dbReference type="ARBA" id="ARBA00007935"/>
    </source>
</evidence>
<evidence type="ECO:0000313" key="10">
    <source>
        <dbReference type="Proteomes" id="UP000217144"/>
    </source>
</evidence>
<keyword evidence="6 8" id="KW-1133">Transmembrane helix</keyword>
<feature type="transmembrane region" description="Helical" evidence="8">
    <location>
        <begin position="139"/>
        <end position="159"/>
    </location>
</feature>
<keyword evidence="4" id="KW-1003">Cell membrane</keyword>
<dbReference type="EMBL" id="CP016769">
    <property type="protein sequence ID" value="ASY10441.1"/>
    <property type="molecule type" value="Genomic_DNA"/>
</dbReference>
<gene>
    <name evidence="9" type="ORF">A1s21148_02630</name>
</gene>
<dbReference type="PANTHER" id="PTHR30472">
    <property type="entry name" value="FERRIC ENTEROBACTIN TRANSPORT SYSTEM PERMEASE PROTEIN"/>
    <property type="match status" value="1"/>
</dbReference>
<dbReference type="AlphaFoldDB" id="A0AAC9YQ86"/>
<dbReference type="GO" id="GO:0005886">
    <property type="term" value="C:plasma membrane"/>
    <property type="evidence" value="ECO:0007669"/>
    <property type="project" value="UniProtKB-SubCell"/>
</dbReference>
<evidence type="ECO:0000256" key="8">
    <source>
        <dbReference type="SAM" id="Phobius"/>
    </source>
</evidence>
<dbReference type="InterPro" id="IPR037294">
    <property type="entry name" value="ABC_BtuC-like"/>
</dbReference>
<evidence type="ECO:0000256" key="6">
    <source>
        <dbReference type="ARBA" id="ARBA00022989"/>
    </source>
</evidence>
<keyword evidence="5 8" id="KW-0812">Transmembrane</keyword>
<feature type="transmembrane region" description="Helical" evidence="8">
    <location>
        <begin position="86"/>
        <end position="107"/>
    </location>
</feature>
<dbReference type="Gene3D" id="1.10.3470.10">
    <property type="entry name" value="ABC transporter involved in vitamin B12 uptake, BtuC"/>
    <property type="match status" value="1"/>
</dbReference>
<evidence type="ECO:0000256" key="7">
    <source>
        <dbReference type="ARBA" id="ARBA00023136"/>
    </source>
</evidence>
<name>A0AAC9YQ86_9ACTN</name>
<feature type="transmembrane region" description="Helical" evidence="8">
    <location>
        <begin position="57"/>
        <end position="74"/>
    </location>
</feature>
<dbReference type="CDD" id="cd06550">
    <property type="entry name" value="TM_ABC_iron-siderophores_like"/>
    <property type="match status" value="1"/>
</dbReference>
<feature type="transmembrane region" description="Helical" evidence="8">
    <location>
        <begin position="230"/>
        <end position="255"/>
    </location>
</feature>
<feature type="transmembrane region" description="Helical" evidence="8">
    <location>
        <begin position="267"/>
        <end position="284"/>
    </location>
</feature>
<evidence type="ECO:0000256" key="5">
    <source>
        <dbReference type="ARBA" id="ARBA00022692"/>
    </source>
</evidence>
<proteinExistence type="inferred from homology"/>
<feature type="transmembrane region" description="Helical" evidence="8">
    <location>
        <begin position="114"/>
        <end position="133"/>
    </location>
</feature>
<dbReference type="KEGG" id="plan:A1s21148_02630"/>
<reference evidence="9 10" key="1">
    <citation type="submission" date="2016-07" db="EMBL/GenBank/DDBJ databases">
        <title>High microdiversification within the ubiquitous acI lineage of Actinobacteria.</title>
        <authorList>
            <person name="Neuenschwander S.M."/>
            <person name="Salcher M."/>
            <person name="Ghai R."/>
            <person name="Pernthaler J."/>
        </authorList>
    </citation>
    <scope>NUCLEOTIDE SEQUENCE [LARGE SCALE GENOMIC DNA]</scope>
    <source>
        <strain evidence="9">MMS-21-148</strain>
    </source>
</reference>
<keyword evidence="7 8" id="KW-0472">Membrane</keyword>
<dbReference type="PANTHER" id="PTHR30472:SF25">
    <property type="entry name" value="ABC TRANSPORTER PERMEASE PROTEIN MJ0876-RELATED"/>
    <property type="match status" value="1"/>
</dbReference>
<keyword evidence="10" id="KW-1185">Reference proteome</keyword>
<evidence type="ECO:0000256" key="3">
    <source>
        <dbReference type="ARBA" id="ARBA00022448"/>
    </source>
</evidence>
<dbReference type="RefSeq" id="WP_095670929.1">
    <property type="nucleotide sequence ID" value="NZ_CP016769.1"/>
</dbReference>
<feature type="transmembrane region" description="Helical" evidence="8">
    <location>
        <begin position="171"/>
        <end position="200"/>
    </location>
</feature>
<sequence length="324" mass="33606">MKLRFSLIVIALNIAVVASLLLGATQVENIWRYLFNPGFDSASTNHLILWQIRIPRILVALLIGAALGLAGAIAQSAANNPLADPAILGTSAGASLGVVIGVLLNLAEVGSVSAVLFATIGALIATALTFTWARSVGALIIIGIGTSALFSAVVGLLITATNNPEIRSISFWSLGSLALATSESLLILTPVFLVCFFFAFKIAPQLDLLSLGDISVRHLGLSAKAIRLKAFLIIGSLVAVSVSTVGSISFLALAAPHIARILFGGKNRILTIASSLIGALILLVGDTIARSVLPPYELPIGLITSLLGAPILILLVRKAALTWK</sequence>
<dbReference type="Proteomes" id="UP000217144">
    <property type="component" value="Chromosome"/>
</dbReference>
<accession>A0AAC9YQ86</accession>
<keyword evidence="3" id="KW-0813">Transport</keyword>
<organism evidence="9 10">
    <name type="scientific">Candidatus Planktophila lacus</name>
    <dbReference type="NCBI Taxonomy" id="1884913"/>
    <lineage>
        <taxon>Bacteria</taxon>
        <taxon>Bacillati</taxon>
        <taxon>Actinomycetota</taxon>
        <taxon>Actinomycetes</taxon>
        <taxon>Candidatus Nanopelagicales</taxon>
        <taxon>Candidatus Nanopelagicaceae</taxon>
        <taxon>Candidatus Planktophila</taxon>
    </lineage>
</organism>
<dbReference type="SUPFAM" id="SSF81345">
    <property type="entry name" value="ABC transporter involved in vitamin B12 uptake, BtuC"/>
    <property type="match status" value="1"/>
</dbReference>
<protein>
    <submittedName>
        <fullName evidence="9">Iron complex transport system permease protein</fullName>
    </submittedName>
</protein>
<dbReference type="InterPro" id="IPR000522">
    <property type="entry name" value="ABC_transptr_permease_BtuC"/>
</dbReference>
<comment type="similarity">
    <text evidence="2">Belongs to the binding-protein-dependent transport system permease family. FecCD subfamily.</text>
</comment>
<feature type="transmembrane region" description="Helical" evidence="8">
    <location>
        <begin position="296"/>
        <end position="316"/>
    </location>
</feature>
<evidence type="ECO:0000256" key="4">
    <source>
        <dbReference type="ARBA" id="ARBA00022475"/>
    </source>
</evidence>
<evidence type="ECO:0000313" key="9">
    <source>
        <dbReference type="EMBL" id="ASY10441.1"/>
    </source>
</evidence>